<feature type="domain" description="NAD-dependent epimerase/dehydratase" evidence="1">
    <location>
        <begin position="3"/>
        <end position="206"/>
    </location>
</feature>
<sequence length="276" mass="32435">MKILITGGNGNIAKMIKNYFSNLHDITSPSRNELNILNFQELETFLENNTYDILIHTAISGGRRTKEENGDVTHNNLLMLENVLHFADKFKMIINFDSGAIYDRATDILNRKEEHLFTIPKDYYGFSKYVIYKRSLAYDNFYNLRIFNIFHINEEPDRFIKTCFIAKQNKTPIKIFEDKYFDFVYEDDFIQIMKHYIDNCNSQDKLEKTLNISYTEKYKLSDIAKLITENLVPIEILNDELKKNYSGDNSKLQNLNLSLLGLSKSLKLYEKSFTSK</sequence>
<protein>
    <recommendedName>
        <fullName evidence="1">NAD-dependent epimerase/dehydratase domain-containing protein</fullName>
    </recommendedName>
</protein>
<dbReference type="InterPro" id="IPR001509">
    <property type="entry name" value="Epimerase_deHydtase"/>
</dbReference>
<dbReference type="AlphaFoldDB" id="A0A6C0DSV2"/>
<dbReference type="InterPro" id="IPR036291">
    <property type="entry name" value="NAD(P)-bd_dom_sf"/>
</dbReference>
<name>A0A6C0DSV2_9ZZZZ</name>
<proteinExistence type="predicted"/>
<reference evidence="2" key="1">
    <citation type="journal article" date="2020" name="Nature">
        <title>Giant virus diversity and host interactions through global metagenomics.</title>
        <authorList>
            <person name="Schulz F."/>
            <person name="Roux S."/>
            <person name="Paez-Espino D."/>
            <person name="Jungbluth S."/>
            <person name="Walsh D.A."/>
            <person name="Denef V.J."/>
            <person name="McMahon K.D."/>
            <person name="Konstantinidis K.T."/>
            <person name="Eloe-Fadrosh E.A."/>
            <person name="Kyrpides N.C."/>
            <person name="Woyke T."/>
        </authorList>
    </citation>
    <scope>NUCLEOTIDE SEQUENCE</scope>
    <source>
        <strain evidence="2">GVMAG-M-3300023174-5</strain>
    </source>
</reference>
<evidence type="ECO:0000259" key="1">
    <source>
        <dbReference type="Pfam" id="PF01370"/>
    </source>
</evidence>
<dbReference type="Pfam" id="PF01370">
    <property type="entry name" value="Epimerase"/>
    <property type="match status" value="1"/>
</dbReference>
<evidence type="ECO:0000313" key="2">
    <source>
        <dbReference type="EMBL" id="QHT19602.1"/>
    </source>
</evidence>
<organism evidence="2">
    <name type="scientific">viral metagenome</name>
    <dbReference type="NCBI Taxonomy" id="1070528"/>
    <lineage>
        <taxon>unclassified sequences</taxon>
        <taxon>metagenomes</taxon>
        <taxon>organismal metagenomes</taxon>
    </lineage>
</organism>
<dbReference type="Gene3D" id="3.40.50.720">
    <property type="entry name" value="NAD(P)-binding Rossmann-like Domain"/>
    <property type="match status" value="1"/>
</dbReference>
<accession>A0A6C0DSV2</accession>
<dbReference type="EMBL" id="MN739668">
    <property type="protein sequence ID" value="QHT19602.1"/>
    <property type="molecule type" value="Genomic_DNA"/>
</dbReference>
<dbReference type="SUPFAM" id="SSF51735">
    <property type="entry name" value="NAD(P)-binding Rossmann-fold domains"/>
    <property type="match status" value="1"/>
</dbReference>